<gene>
    <name evidence="1" type="ORF">EYR41_004800</name>
</gene>
<protein>
    <submittedName>
        <fullName evidence="1">Uncharacterized protein</fullName>
    </submittedName>
</protein>
<sequence length="130" mass="14891">MDGIANHPFLKEPIFSPFMTYLSAEESDKQPCGNLEEIFLDNFFIGVNPNPYCGLLLVSEYVTFRWSVEDHAFQVRARDNATIRDLIDFLVSFLKVNDGGDEGYEIILTNLWDIWGKRWVGVLRATIVLA</sequence>
<evidence type="ECO:0000313" key="1">
    <source>
        <dbReference type="EMBL" id="TGJ68710.1"/>
    </source>
</evidence>
<dbReference type="Proteomes" id="UP000297595">
    <property type="component" value="Unassembled WGS sequence"/>
</dbReference>
<dbReference type="AlphaFoldDB" id="A0A7C8KD32"/>
<dbReference type="EMBL" id="SOZJ01000003">
    <property type="protein sequence ID" value="TGJ68710.1"/>
    <property type="molecule type" value="Genomic_DNA"/>
</dbReference>
<organism evidence="1 2">
    <name type="scientific">Orbilia oligospora</name>
    <name type="common">Nematode-trapping fungus</name>
    <name type="synonym">Arthrobotrys oligospora</name>
    <dbReference type="NCBI Taxonomy" id="2813651"/>
    <lineage>
        <taxon>Eukaryota</taxon>
        <taxon>Fungi</taxon>
        <taxon>Dikarya</taxon>
        <taxon>Ascomycota</taxon>
        <taxon>Pezizomycotina</taxon>
        <taxon>Orbiliomycetes</taxon>
        <taxon>Orbiliales</taxon>
        <taxon>Orbiliaceae</taxon>
        <taxon>Orbilia</taxon>
    </lineage>
</organism>
<accession>A0A7C8KD32</accession>
<proteinExistence type="predicted"/>
<comment type="caution">
    <text evidence="1">The sequence shown here is derived from an EMBL/GenBank/DDBJ whole genome shotgun (WGS) entry which is preliminary data.</text>
</comment>
<name>A0A7C8KD32_ORBOL</name>
<reference evidence="1 2" key="1">
    <citation type="submission" date="2019-03" db="EMBL/GenBank/DDBJ databases">
        <title>Nematode-trapping fungi genome.</title>
        <authorList>
            <person name="Vidal-Diez De Ulzurrun G."/>
        </authorList>
    </citation>
    <scope>NUCLEOTIDE SEQUENCE [LARGE SCALE GENOMIC DNA]</scope>
    <source>
        <strain evidence="1 2">TWF154</strain>
    </source>
</reference>
<evidence type="ECO:0000313" key="2">
    <source>
        <dbReference type="Proteomes" id="UP000297595"/>
    </source>
</evidence>